<organism evidence="3 4">
    <name type="scientific">Candidatus Scatomorpha intestinigallinarum</name>
    <dbReference type="NCBI Taxonomy" id="2840923"/>
    <lineage>
        <taxon>Bacteria</taxon>
        <taxon>Bacillati</taxon>
        <taxon>Bacillota</taxon>
        <taxon>Clostridia</taxon>
        <taxon>Eubacteriales</taxon>
        <taxon>Candidatus Scatomorpha</taxon>
    </lineage>
</organism>
<evidence type="ECO:0000313" key="3">
    <source>
        <dbReference type="EMBL" id="HIR55698.1"/>
    </source>
</evidence>
<proteinExistence type="predicted"/>
<reference evidence="3" key="1">
    <citation type="submission" date="2020-10" db="EMBL/GenBank/DDBJ databases">
        <authorList>
            <person name="Gilroy R."/>
        </authorList>
    </citation>
    <scope>NUCLEOTIDE SEQUENCE</scope>
    <source>
        <strain evidence="3">ChiGjej3B3-7149</strain>
    </source>
</reference>
<dbReference type="PROSITE" id="PS50889">
    <property type="entry name" value="S4"/>
    <property type="match status" value="1"/>
</dbReference>
<dbReference type="EMBL" id="DVHH01000213">
    <property type="protein sequence ID" value="HIR55698.1"/>
    <property type="molecule type" value="Genomic_DNA"/>
</dbReference>
<sequence length="243" mass="26504">MENELELTKKRLTELSRRAFERGIQTSSDFLSPGEQAEAARLRLPEPAVFEGGYPEAERRVAVFGGGEAPVICLEIAPTAPKFAGELTHRDYLGSLMALGLRRGLLGDIILAEGRAYAFCLEAAARIIERELNQVRRAAVRVTRAEALPEGLASPPEESVVAAASERLDALVAAAFRLSRAESARLFEAERVFVNGLPARSSSAKPEPGDIVSVRGMGRFRFEGALGETRRGRLRVSLRIYGR</sequence>
<dbReference type="GO" id="GO:0003723">
    <property type="term" value="F:RNA binding"/>
    <property type="evidence" value="ECO:0007669"/>
    <property type="project" value="UniProtKB-KW"/>
</dbReference>
<keyword evidence="1" id="KW-0694">RNA-binding</keyword>
<dbReference type="InterPro" id="IPR040591">
    <property type="entry name" value="RqcP2_RBD"/>
</dbReference>
<evidence type="ECO:0000256" key="1">
    <source>
        <dbReference type="PROSITE-ProRule" id="PRU00182"/>
    </source>
</evidence>
<dbReference type="AlphaFoldDB" id="A0A9D1DMR1"/>
<name>A0A9D1DMR1_9FIRM</name>
<gene>
    <name evidence="3" type="ORF">IAD36_08920</name>
</gene>
<dbReference type="SUPFAM" id="SSF55174">
    <property type="entry name" value="Alpha-L RNA-binding motif"/>
    <property type="match status" value="1"/>
</dbReference>
<evidence type="ECO:0000313" key="4">
    <source>
        <dbReference type="Proteomes" id="UP000824238"/>
    </source>
</evidence>
<dbReference type="InterPro" id="IPR036986">
    <property type="entry name" value="S4_RNA-bd_sf"/>
</dbReference>
<dbReference type="Pfam" id="PF17774">
    <property type="entry name" value="YlmH_RBD"/>
    <property type="match status" value="1"/>
</dbReference>
<dbReference type="CDD" id="cd00165">
    <property type="entry name" value="S4"/>
    <property type="match status" value="1"/>
</dbReference>
<reference evidence="3" key="2">
    <citation type="journal article" date="2021" name="PeerJ">
        <title>Extensive microbial diversity within the chicken gut microbiome revealed by metagenomics and culture.</title>
        <authorList>
            <person name="Gilroy R."/>
            <person name="Ravi A."/>
            <person name="Getino M."/>
            <person name="Pursley I."/>
            <person name="Horton D.L."/>
            <person name="Alikhan N.F."/>
            <person name="Baker D."/>
            <person name="Gharbi K."/>
            <person name="Hall N."/>
            <person name="Watson M."/>
            <person name="Adriaenssens E.M."/>
            <person name="Foster-Nyarko E."/>
            <person name="Jarju S."/>
            <person name="Secka A."/>
            <person name="Antonio M."/>
            <person name="Oren A."/>
            <person name="Chaudhuri R.R."/>
            <person name="La Ragione R."/>
            <person name="Hildebrand F."/>
            <person name="Pallen M.J."/>
        </authorList>
    </citation>
    <scope>NUCLEOTIDE SEQUENCE</scope>
    <source>
        <strain evidence="3">ChiGjej3B3-7149</strain>
    </source>
</reference>
<accession>A0A9D1DMR1</accession>
<dbReference type="InterPro" id="IPR012677">
    <property type="entry name" value="Nucleotide-bd_a/b_plait_sf"/>
</dbReference>
<dbReference type="InterPro" id="IPR002942">
    <property type="entry name" value="S4_RNA-bd"/>
</dbReference>
<dbReference type="Proteomes" id="UP000824238">
    <property type="component" value="Unassembled WGS sequence"/>
</dbReference>
<dbReference type="Gene3D" id="3.10.290.10">
    <property type="entry name" value="RNA-binding S4 domain"/>
    <property type="match status" value="1"/>
</dbReference>
<comment type="caution">
    <text evidence="3">The sequence shown here is derived from an EMBL/GenBank/DDBJ whole genome shotgun (WGS) entry which is preliminary data.</text>
</comment>
<protein>
    <submittedName>
        <fullName evidence="3">RNA-binding protein</fullName>
    </submittedName>
</protein>
<feature type="domain" description="RNA-binding S4" evidence="2">
    <location>
        <begin position="166"/>
        <end position="225"/>
    </location>
</feature>
<dbReference type="Gene3D" id="3.30.70.330">
    <property type="match status" value="1"/>
</dbReference>
<dbReference type="SMART" id="SM00363">
    <property type="entry name" value="S4"/>
    <property type="match status" value="1"/>
</dbReference>
<evidence type="ECO:0000259" key="2">
    <source>
        <dbReference type="SMART" id="SM00363"/>
    </source>
</evidence>